<organism evidence="13 14">
    <name type="scientific">Myceligenerans pegani</name>
    <dbReference type="NCBI Taxonomy" id="2776917"/>
    <lineage>
        <taxon>Bacteria</taxon>
        <taxon>Bacillati</taxon>
        <taxon>Actinomycetota</taxon>
        <taxon>Actinomycetes</taxon>
        <taxon>Micrococcales</taxon>
        <taxon>Promicromonosporaceae</taxon>
        <taxon>Myceligenerans</taxon>
    </lineage>
</organism>
<feature type="compositionally biased region" description="Polar residues" evidence="11">
    <location>
        <begin position="1"/>
        <end position="11"/>
    </location>
</feature>
<evidence type="ECO:0000256" key="11">
    <source>
        <dbReference type="SAM" id="MobiDB-lite"/>
    </source>
</evidence>
<dbReference type="SUPFAM" id="SSF110921">
    <property type="entry name" value="2-isopropylmalate synthase LeuA, allosteric (dimerisation) domain"/>
    <property type="match status" value="1"/>
</dbReference>
<comment type="caution">
    <text evidence="13">The sequence shown here is derived from an EMBL/GenBank/DDBJ whole genome shotgun (WGS) entry which is preliminary data.</text>
</comment>
<evidence type="ECO:0000256" key="5">
    <source>
        <dbReference type="ARBA" id="ARBA00022430"/>
    </source>
</evidence>
<dbReference type="PROSITE" id="PS00815">
    <property type="entry name" value="AIPM_HOMOCIT_SYNTH_1"/>
    <property type="match status" value="1"/>
</dbReference>
<feature type="binding site" evidence="10">
    <location>
        <position position="76"/>
    </location>
    <ligand>
        <name>Mg(2+)</name>
        <dbReference type="ChEBI" id="CHEBI:18420"/>
    </ligand>
</feature>
<dbReference type="SMART" id="SM00917">
    <property type="entry name" value="LeuA_dimer"/>
    <property type="match status" value="1"/>
</dbReference>
<feature type="region of interest" description="Disordered" evidence="11">
    <location>
        <begin position="1"/>
        <end position="36"/>
    </location>
</feature>
<dbReference type="CDD" id="cd07942">
    <property type="entry name" value="DRE_TIM_LeuA"/>
    <property type="match status" value="1"/>
</dbReference>
<evidence type="ECO:0000256" key="1">
    <source>
        <dbReference type="ARBA" id="ARBA00000064"/>
    </source>
</evidence>
<dbReference type="InterPro" id="IPR013785">
    <property type="entry name" value="Aldolase_TIM"/>
</dbReference>
<feature type="binding site" evidence="10">
    <location>
        <position position="280"/>
    </location>
    <ligand>
        <name>Mg(2+)</name>
        <dbReference type="ChEBI" id="CHEBI:18420"/>
    </ligand>
</feature>
<dbReference type="Pfam" id="PF08502">
    <property type="entry name" value="LeuA_dimer"/>
    <property type="match status" value="1"/>
</dbReference>
<dbReference type="RefSeq" id="WP_192864337.1">
    <property type="nucleotide sequence ID" value="NZ_JADAQT010000105.1"/>
</dbReference>
<keyword evidence="10" id="KW-0963">Cytoplasm</keyword>
<keyword evidence="9 10" id="KW-0100">Branched-chain amino acid biosynthesis</keyword>
<dbReference type="SUPFAM" id="SSF89000">
    <property type="entry name" value="post-HMGL domain-like"/>
    <property type="match status" value="1"/>
</dbReference>
<feature type="binding site" evidence="10">
    <location>
        <position position="282"/>
    </location>
    <ligand>
        <name>Mg(2+)</name>
        <dbReference type="ChEBI" id="CHEBI:18420"/>
    </ligand>
</feature>
<dbReference type="EC" id="2.3.3.13" evidence="4 10"/>
<dbReference type="NCBIfam" id="TIGR00970">
    <property type="entry name" value="leuA_yeast"/>
    <property type="match status" value="1"/>
</dbReference>
<evidence type="ECO:0000313" key="13">
    <source>
        <dbReference type="EMBL" id="MBE1877793.1"/>
    </source>
</evidence>
<dbReference type="InterPro" id="IPR036230">
    <property type="entry name" value="LeuA_allosteric_dom_sf"/>
</dbReference>
<comment type="cofactor">
    <cofactor evidence="10">
        <name>Mg(2+)</name>
        <dbReference type="ChEBI" id="CHEBI:18420"/>
    </cofactor>
</comment>
<dbReference type="PANTHER" id="PTHR46911">
    <property type="match status" value="1"/>
</dbReference>
<comment type="subunit">
    <text evidence="10">Homodimer.</text>
</comment>
<dbReference type="InterPro" id="IPR054692">
    <property type="entry name" value="LeuA-like_post-cat"/>
</dbReference>
<evidence type="ECO:0000256" key="4">
    <source>
        <dbReference type="ARBA" id="ARBA00012973"/>
    </source>
</evidence>
<evidence type="ECO:0000256" key="7">
    <source>
        <dbReference type="ARBA" id="ARBA00022679"/>
    </source>
</evidence>
<dbReference type="NCBIfam" id="NF002991">
    <property type="entry name" value="PRK03739.1"/>
    <property type="match status" value="1"/>
</dbReference>
<keyword evidence="14" id="KW-1185">Reference proteome</keyword>
<name>A0ABR9N3Y8_9MICO</name>
<dbReference type="Pfam" id="PF00682">
    <property type="entry name" value="HMGL-like"/>
    <property type="match status" value="1"/>
</dbReference>
<evidence type="ECO:0000256" key="10">
    <source>
        <dbReference type="HAMAP-Rule" id="MF_00572"/>
    </source>
</evidence>
<keyword evidence="7 10" id="KW-0808">Transferase</keyword>
<evidence type="ECO:0000256" key="9">
    <source>
        <dbReference type="ARBA" id="ARBA00023304"/>
    </source>
</evidence>
<keyword evidence="5 10" id="KW-0432">Leucine biosynthesis</keyword>
<protein>
    <recommendedName>
        <fullName evidence="4 10">2-isopropylmalate synthase</fullName>
        <ecNumber evidence="4 10">2.3.3.13</ecNumber>
    </recommendedName>
    <alternativeName>
        <fullName evidence="10">Alpha-IPM synthase</fullName>
    </alternativeName>
    <alternativeName>
        <fullName evidence="10">Alpha-isopropylmalate synthase</fullName>
    </alternativeName>
</protein>
<proteinExistence type="inferred from homology"/>
<sequence length="613" mass="67540">MNTSTESTTAPVPTHGDPVYGTAGGLVEDNPQQPSGMRVTKYRPFHEQITVDLPDRTWPTKRIERAPRWCAVDLRDGNQALIEPMDAERKLRMFDLLVKMGYKEIEVGFPSASQTDYDFVRKLIEEDRIPDDVVIQVLTQARSHLIERTYDSIRGARQAIVHLYNSTSVLQREVVFRTDQDGIVDIALDGAKLCRKLEETLPETRIYYEYSPESYTGTELEFAVRICNEVLEVFEPTPERKVIINLPATVEMATPNVYADSIEWMSRHLNHRENVILSLHPHNDRGTAVAAAELGYLAGADRIEGCLFGNGERTGNVDLVTLGMNLFAQGIDPQIDFSDIDLIRRTVEHCNQLPVPERTPYVGDLVFTAFSGSHQDAIKKGFEHMAGQAEAAGVTVDELPWGVPYLPIDPRDVGRSYEAVIRVNSQSGKGGISYLLKHDHGLDLPRRLQIEFSGAVQRVTDTSGHEVSGDDIWRIFTDEYLPIEEGSAGAVESGLQPWGRLKLEHTRVTSAEGGPATMEVEVVDRGEKHTLTGSGNGPIDAFVDAISSVGVEVSVLDYTEHALSEGGDATAAAYVECQVGDDVLWGVGIDPSITTASLKAIVSAVNRAERSGD</sequence>
<evidence type="ECO:0000256" key="3">
    <source>
        <dbReference type="ARBA" id="ARBA00009767"/>
    </source>
</evidence>
<dbReference type="EMBL" id="JADAQT010000105">
    <property type="protein sequence ID" value="MBE1877793.1"/>
    <property type="molecule type" value="Genomic_DNA"/>
</dbReference>
<dbReference type="PROSITE" id="PS50991">
    <property type="entry name" value="PYR_CT"/>
    <property type="match status" value="1"/>
</dbReference>
<dbReference type="InterPro" id="IPR002034">
    <property type="entry name" value="AIPM/Hcit_synth_CS"/>
</dbReference>
<comment type="function">
    <text evidence="10">Catalyzes the condensation of the acetyl group of acetyl-CoA with 3-methyl-2-oxobutanoate (2-ketoisovalerate) to form 3-carboxy-3-hydroxy-4-methylpentanoate (2-isopropylmalate).</text>
</comment>
<dbReference type="InterPro" id="IPR013709">
    <property type="entry name" value="2-isopropylmalate_synth_dimer"/>
</dbReference>
<dbReference type="SUPFAM" id="SSF51569">
    <property type="entry name" value="Aldolase"/>
    <property type="match status" value="1"/>
</dbReference>
<comment type="pathway">
    <text evidence="2 10">Amino-acid biosynthesis; L-leucine biosynthesis; L-leucine from 3-methyl-2-oxobutanoate: step 1/4.</text>
</comment>
<feature type="region of interest" description="Regulatory domain" evidence="10">
    <location>
        <begin position="483"/>
        <end position="613"/>
    </location>
</feature>
<dbReference type="InterPro" id="IPR039371">
    <property type="entry name" value="LeuA_N_DRE-TIM"/>
</dbReference>
<keyword evidence="10" id="KW-0460">Magnesium</keyword>
<dbReference type="PANTHER" id="PTHR46911:SF1">
    <property type="entry name" value="2-ISOPROPYLMALATE SYNTHASE"/>
    <property type="match status" value="1"/>
</dbReference>
<dbReference type="GO" id="GO:0003852">
    <property type="term" value="F:2-isopropylmalate synthase activity"/>
    <property type="evidence" value="ECO:0007669"/>
    <property type="project" value="UniProtKB-EC"/>
</dbReference>
<evidence type="ECO:0000256" key="8">
    <source>
        <dbReference type="ARBA" id="ARBA00022723"/>
    </source>
</evidence>
<dbReference type="InterPro" id="IPR000891">
    <property type="entry name" value="PYR_CT"/>
</dbReference>
<keyword evidence="13" id="KW-0012">Acyltransferase</keyword>
<comment type="subcellular location">
    <subcellularLocation>
        <location evidence="10">Cytoplasm</location>
    </subcellularLocation>
</comment>
<dbReference type="HAMAP" id="MF_00572">
    <property type="entry name" value="LeuA_type2"/>
    <property type="match status" value="1"/>
</dbReference>
<dbReference type="Gene3D" id="3.20.20.70">
    <property type="entry name" value="Aldolase class I"/>
    <property type="match status" value="1"/>
</dbReference>
<evidence type="ECO:0000313" key="14">
    <source>
        <dbReference type="Proteomes" id="UP000625527"/>
    </source>
</evidence>
<evidence type="ECO:0000256" key="2">
    <source>
        <dbReference type="ARBA" id="ARBA00004689"/>
    </source>
</evidence>
<dbReference type="Gene3D" id="3.30.160.270">
    <property type="match status" value="1"/>
</dbReference>
<feature type="domain" description="Pyruvate carboxyltransferase" evidence="12">
    <location>
        <begin position="67"/>
        <end position="341"/>
    </location>
</feature>
<feature type="binding site" evidence="10">
    <location>
        <position position="316"/>
    </location>
    <ligand>
        <name>Mg(2+)</name>
        <dbReference type="ChEBI" id="CHEBI:18420"/>
    </ligand>
</feature>
<evidence type="ECO:0000256" key="6">
    <source>
        <dbReference type="ARBA" id="ARBA00022605"/>
    </source>
</evidence>
<reference evidence="13 14" key="1">
    <citation type="submission" date="2020-10" db="EMBL/GenBank/DDBJ databases">
        <title>Myceligenerans pegani sp. nov., an endophytic actinomycete isolated from Peganum harmala L. in Xinjiang, China.</title>
        <authorList>
            <person name="Xin L."/>
        </authorList>
    </citation>
    <scope>NUCLEOTIDE SEQUENCE [LARGE SCALE GENOMIC DNA]</scope>
    <source>
        <strain evidence="13 14">TRM65318</strain>
    </source>
</reference>
<keyword evidence="8 10" id="KW-0479">Metal-binding</keyword>
<dbReference type="PROSITE" id="PS00816">
    <property type="entry name" value="AIPM_HOMOCIT_SYNTH_2"/>
    <property type="match status" value="1"/>
</dbReference>
<keyword evidence="6 10" id="KW-0028">Amino-acid biosynthesis</keyword>
<gene>
    <name evidence="10 13" type="primary">leuA</name>
    <name evidence="13" type="ORF">IHE71_19055</name>
</gene>
<accession>A0ABR9N3Y8</accession>
<comment type="catalytic activity">
    <reaction evidence="1 10">
        <text>3-methyl-2-oxobutanoate + acetyl-CoA + H2O = (2S)-2-isopropylmalate + CoA + H(+)</text>
        <dbReference type="Rhea" id="RHEA:21524"/>
        <dbReference type="ChEBI" id="CHEBI:1178"/>
        <dbReference type="ChEBI" id="CHEBI:11851"/>
        <dbReference type="ChEBI" id="CHEBI:15377"/>
        <dbReference type="ChEBI" id="CHEBI:15378"/>
        <dbReference type="ChEBI" id="CHEBI:57287"/>
        <dbReference type="ChEBI" id="CHEBI:57288"/>
        <dbReference type="EC" id="2.3.3.13"/>
    </reaction>
</comment>
<dbReference type="InterPro" id="IPR005668">
    <property type="entry name" value="IPM_Synthase"/>
</dbReference>
<evidence type="ECO:0000259" key="12">
    <source>
        <dbReference type="PROSITE" id="PS50991"/>
    </source>
</evidence>
<comment type="similarity">
    <text evidence="3 10">Belongs to the alpha-IPM synthase/homocitrate synthase family. LeuA type 2 subfamily.</text>
</comment>
<dbReference type="Pfam" id="PF22615">
    <property type="entry name" value="IPMS_D2"/>
    <property type="match status" value="1"/>
</dbReference>
<dbReference type="Proteomes" id="UP000625527">
    <property type="component" value="Unassembled WGS sequence"/>
</dbReference>